<accession>A0A0R3RNJ0</accession>
<dbReference type="Proteomes" id="UP000050640">
    <property type="component" value="Unplaced"/>
</dbReference>
<dbReference type="WBParaSite" id="EEL_0000305001-mRNA-1">
    <property type="protein sequence ID" value="EEL_0000305001-mRNA-1"/>
    <property type="gene ID" value="EEL_0000305001"/>
</dbReference>
<proteinExistence type="predicted"/>
<feature type="chain" id="PRO_5006447671" evidence="1">
    <location>
        <begin position="24"/>
        <end position="181"/>
    </location>
</feature>
<feature type="signal peptide" evidence="1">
    <location>
        <begin position="1"/>
        <end position="23"/>
    </location>
</feature>
<evidence type="ECO:0000313" key="2">
    <source>
        <dbReference type="Proteomes" id="UP000050640"/>
    </source>
</evidence>
<sequence>MQLNFTTTIISVVLALIMAYVRASAIIEECCNLHSIENIQQNDEHLKNFIDDDNKSNSDDYNGNNNSGNISDIRGTDEYSHPIISLAATLYFDPESGTILFTIIPMYFQKNYDEEFYEFPLDELITASFDNFYTFCNITKQKLACWNLQCEMSRKQIPWSSDLHICAFKRLQFENALSCLK</sequence>
<dbReference type="PANTHER" id="PTHR36944:SF3">
    <property type="entry name" value="PROTEIN CBG10961"/>
    <property type="match status" value="1"/>
</dbReference>
<name>A0A0R3RNJ0_9BILA</name>
<reference evidence="3" key="1">
    <citation type="submission" date="2017-02" db="UniProtKB">
        <authorList>
            <consortium name="WormBaseParasite"/>
        </authorList>
    </citation>
    <scope>IDENTIFICATION</scope>
</reference>
<organism evidence="2 3">
    <name type="scientific">Elaeophora elaphi</name>
    <dbReference type="NCBI Taxonomy" id="1147741"/>
    <lineage>
        <taxon>Eukaryota</taxon>
        <taxon>Metazoa</taxon>
        <taxon>Ecdysozoa</taxon>
        <taxon>Nematoda</taxon>
        <taxon>Chromadorea</taxon>
        <taxon>Rhabditida</taxon>
        <taxon>Spirurina</taxon>
        <taxon>Spiruromorpha</taxon>
        <taxon>Filarioidea</taxon>
        <taxon>Onchocercidae</taxon>
        <taxon>Elaeophora</taxon>
    </lineage>
</organism>
<protein>
    <submittedName>
        <fullName evidence="3">Apple domain-containing protein</fullName>
    </submittedName>
</protein>
<evidence type="ECO:0000256" key="1">
    <source>
        <dbReference type="SAM" id="SignalP"/>
    </source>
</evidence>
<dbReference type="PANTHER" id="PTHR36944">
    <property type="entry name" value="PROTEIN CBG02791-RELATED"/>
    <property type="match status" value="1"/>
</dbReference>
<evidence type="ECO:0000313" key="3">
    <source>
        <dbReference type="WBParaSite" id="EEL_0000305001-mRNA-1"/>
    </source>
</evidence>
<keyword evidence="2" id="KW-1185">Reference proteome</keyword>
<dbReference type="AlphaFoldDB" id="A0A0R3RNJ0"/>
<keyword evidence="1" id="KW-0732">Signal</keyword>